<dbReference type="InterPro" id="IPR000399">
    <property type="entry name" value="TPP-bd_CS"/>
</dbReference>
<comment type="caution">
    <text evidence="8">The sequence shown here is derived from an EMBL/GenBank/DDBJ whole genome shotgun (WGS) entry which is preliminary data.</text>
</comment>
<dbReference type="InterPro" id="IPR012000">
    <property type="entry name" value="Thiamin_PyroP_enz_cen_dom"/>
</dbReference>
<comment type="similarity">
    <text evidence="1 3">Belongs to the TPP enzyme family.</text>
</comment>
<dbReference type="Pfam" id="PF02776">
    <property type="entry name" value="TPP_enzyme_N"/>
    <property type="match status" value="1"/>
</dbReference>
<dbReference type="RefSeq" id="WP_201375601.1">
    <property type="nucleotide sequence ID" value="NZ_BNJG01000003.1"/>
</dbReference>
<dbReference type="CDD" id="cd07035">
    <property type="entry name" value="TPP_PYR_POX_like"/>
    <property type="match status" value="1"/>
</dbReference>
<dbReference type="CDD" id="cd00568">
    <property type="entry name" value="TPP_enzymes"/>
    <property type="match status" value="1"/>
</dbReference>
<keyword evidence="2 3" id="KW-0786">Thiamine pyrophosphate</keyword>
<evidence type="ECO:0000259" key="5">
    <source>
        <dbReference type="Pfam" id="PF00205"/>
    </source>
</evidence>
<dbReference type="Gene3D" id="3.40.50.1220">
    <property type="entry name" value="TPP-binding domain"/>
    <property type="match status" value="1"/>
</dbReference>
<evidence type="ECO:0000256" key="4">
    <source>
        <dbReference type="SAM" id="Coils"/>
    </source>
</evidence>
<dbReference type="InterPro" id="IPR029061">
    <property type="entry name" value="THDP-binding"/>
</dbReference>
<dbReference type="EMBL" id="BNJG01000003">
    <property type="protein sequence ID" value="GHO59411.1"/>
    <property type="molecule type" value="Genomic_DNA"/>
</dbReference>
<dbReference type="InterPro" id="IPR011766">
    <property type="entry name" value="TPP_enzyme_TPP-bd"/>
</dbReference>
<evidence type="ECO:0000313" key="9">
    <source>
        <dbReference type="Proteomes" id="UP000654345"/>
    </source>
</evidence>
<keyword evidence="4" id="KW-0175">Coiled coil</keyword>
<evidence type="ECO:0000256" key="3">
    <source>
        <dbReference type="RuleBase" id="RU362132"/>
    </source>
</evidence>
<accession>A0ABQ3V2M0</accession>
<dbReference type="Gene3D" id="3.40.50.970">
    <property type="match status" value="2"/>
</dbReference>
<feature type="domain" description="Thiamine pyrophosphate enzyme central" evidence="5">
    <location>
        <begin position="200"/>
        <end position="331"/>
    </location>
</feature>
<dbReference type="Pfam" id="PF02775">
    <property type="entry name" value="TPP_enzyme_C"/>
    <property type="match status" value="1"/>
</dbReference>
<sequence>MNNRQHLSGAQAIIATLQAFQVDTIFGIPGIHTLPLYDEIHKTPGIRHVLARHEQGAGFMAEGYARATGRPGVVSTITGPGLTNVATAVASAFADSIPLLVISSSGPRATASRGRGELHELKNQLGVMESLAGWARAMECVEEIPGAIQDAMRIMRSGRARGAYLQVPYDLFRAYATVTLPTAEDLFFEPRRPQEADIIQAAQLLREARKPVILAGAGVTMAHANQELIVLAERLQAPVILGSKSHDVIPNDHPLTVLTTTYTNTELHPLLESSDLLLVVGSKLGAERTAYGQYPLPPRLVHIDIDPTVIGHTYPAMLGIVADAREALQALNAQLGDLASARPELETELSQVRAEIRQETRARFGEEVALLDSVRAAVPPHGMIVADMTMLGYASTVFLPVYEPSSFIHPCEFCTIGCGLPLALGAQVAQPERPVVALCGDGGFLLNSSELATAVQEQLPVVIVIFNDSTFTCVKTEQRQAYEGRYIATDIVEPDYVALAQAFHVRGIRAEGPEALQAAIQEGLASRRPTLIEVPLPSKPW</sequence>
<evidence type="ECO:0000259" key="7">
    <source>
        <dbReference type="Pfam" id="PF02776"/>
    </source>
</evidence>
<evidence type="ECO:0000256" key="1">
    <source>
        <dbReference type="ARBA" id="ARBA00007812"/>
    </source>
</evidence>
<name>A0ABQ3V2M0_9CHLR</name>
<protein>
    <recommendedName>
        <fullName evidence="10">Acetolactate synthase</fullName>
    </recommendedName>
</protein>
<proteinExistence type="inferred from homology"/>
<dbReference type="InterPro" id="IPR012001">
    <property type="entry name" value="Thiamin_PyroP_enz_TPP-bd_dom"/>
</dbReference>
<dbReference type="InterPro" id="IPR045229">
    <property type="entry name" value="TPP_enz"/>
</dbReference>
<feature type="domain" description="Thiamine pyrophosphate enzyme N-terminal TPP-binding" evidence="7">
    <location>
        <begin position="8"/>
        <end position="123"/>
    </location>
</feature>
<dbReference type="SUPFAM" id="SSF52518">
    <property type="entry name" value="Thiamin diphosphate-binding fold (THDP-binding)"/>
    <property type="match status" value="2"/>
</dbReference>
<dbReference type="SUPFAM" id="SSF52467">
    <property type="entry name" value="DHS-like NAD/FAD-binding domain"/>
    <property type="match status" value="1"/>
</dbReference>
<dbReference type="PANTHER" id="PTHR18968:SF167">
    <property type="entry name" value="ACETOLACTATE SYNTHASE LARGE SUBUNIT ILVB2-RELATED"/>
    <property type="match status" value="1"/>
</dbReference>
<evidence type="ECO:0000313" key="8">
    <source>
        <dbReference type="EMBL" id="GHO59411.1"/>
    </source>
</evidence>
<dbReference type="PROSITE" id="PS00187">
    <property type="entry name" value="TPP_ENZYMES"/>
    <property type="match status" value="1"/>
</dbReference>
<dbReference type="InterPro" id="IPR029035">
    <property type="entry name" value="DHS-like_NAD/FAD-binding_dom"/>
</dbReference>
<evidence type="ECO:0000256" key="2">
    <source>
        <dbReference type="ARBA" id="ARBA00023052"/>
    </source>
</evidence>
<reference evidence="8 9" key="1">
    <citation type="journal article" date="2021" name="Int. J. Syst. Evol. Microbiol.">
        <title>Reticulibacter mediterranei gen. nov., sp. nov., within the new family Reticulibacteraceae fam. nov., and Ktedonospora formicarum gen. nov., sp. nov., Ktedonobacter robiniae sp. nov., Dictyobacter formicarum sp. nov. and Dictyobacter arantiisoli sp. nov., belonging to the class Ktedonobacteria.</title>
        <authorList>
            <person name="Yabe S."/>
            <person name="Zheng Y."/>
            <person name="Wang C.M."/>
            <person name="Sakai Y."/>
            <person name="Abe K."/>
            <person name="Yokota A."/>
            <person name="Donadio S."/>
            <person name="Cavaletti L."/>
            <person name="Monciardini P."/>
        </authorList>
    </citation>
    <scope>NUCLEOTIDE SEQUENCE [LARGE SCALE GENOMIC DNA]</scope>
    <source>
        <strain evidence="8 9">SOSP1-30</strain>
    </source>
</reference>
<dbReference type="PANTHER" id="PTHR18968">
    <property type="entry name" value="THIAMINE PYROPHOSPHATE ENZYMES"/>
    <property type="match status" value="1"/>
</dbReference>
<dbReference type="Proteomes" id="UP000654345">
    <property type="component" value="Unassembled WGS sequence"/>
</dbReference>
<gene>
    <name evidence="8" type="ORF">KSB_78860</name>
</gene>
<dbReference type="Pfam" id="PF00205">
    <property type="entry name" value="TPP_enzyme_M"/>
    <property type="match status" value="1"/>
</dbReference>
<evidence type="ECO:0008006" key="10">
    <source>
        <dbReference type="Google" id="ProtNLM"/>
    </source>
</evidence>
<feature type="coiled-coil region" evidence="4">
    <location>
        <begin position="321"/>
        <end position="362"/>
    </location>
</feature>
<keyword evidence="9" id="KW-1185">Reference proteome</keyword>
<organism evidence="8 9">
    <name type="scientific">Ktedonobacter robiniae</name>
    <dbReference type="NCBI Taxonomy" id="2778365"/>
    <lineage>
        <taxon>Bacteria</taxon>
        <taxon>Bacillati</taxon>
        <taxon>Chloroflexota</taxon>
        <taxon>Ktedonobacteria</taxon>
        <taxon>Ktedonobacterales</taxon>
        <taxon>Ktedonobacteraceae</taxon>
        <taxon>Ktedonobacter</taxon>
    </lineage>
</organism>
<evidence type="ECO:0000259" key="6">
    <source>
        <dbReference type="Pfam" id="PF02775"/>
    </source>
</evidence>
<feature type="domain" description="Thiamine pyrophosphate enzyme TPP-binding" evidence="6">
    <location>
        <begin position="396"/>
        <end position="534"/>
    </location>
</feature>